<sequence length="149" mass="17383">MGHGISLLRQDMMDEWVEEEWPRTTKKSQSKVGAGISKSADYLVNIFALKARRILARKGILLERLLAYCCLTTSLTLAAQAYLLITDPLPYLLAFPNERTKNLGADWASRTKESRVLRMVFLRRMKGYFNRMRRYITDLRERLVLRVNE</sequence>
<protein>
    <submittedName>
        <fullName evidence="1">Uncharacterized protein</fullName>
    </submittedName>
</protein>
<organism evidence="1 2">
    <name type="scientific">Dovyalis caffra</name>
    <dbReference type="NCBI Taxonomy" id="77055"/>
    <lineage>
        <taxon>Eukaryota</taxon>
        <taxon>Viridiplantae</taxon>
        <taxon>Streptophyta</taxon>
        <taxon>Embryophyta</taxon>
        <taxon>Tracheophyta</taxon>
        <taxon>Spermatophyta</taxon>
        <taxon>Magnoliopsida</taxon>
        <taxon>eudicotyledons</taxon>
        <taxon>Gunneridae</taxon>
        <taxon>Pentapetalae</taxon>
        <taxon>rosids</taxon>
        <taxon>fabids</taxon>
        <taxon>Malpighiales</taxon>
        <taxon>Salicaceae</taxon>
        <taxon>Flacourtieae</taxon>
        <taxon>Dovyalis</taxon>
    </lineage>
</organism>
<proteinExistence type="predicted"/>
<evidence type="ECO:0000313" key="2">
    <source>
        <dbReference type="Proteomes" id="UP001314170"/>
    </source>
</evidence>
<reference evidence="1 2" key="1">
    <citation type="submission" date="2024-01" db="EMBL/GenBank/DDBJ databases">
        <authorList>
            <person name="Waweru B."/>
        </authorList>
    </citation>
    <scope>NUCLEOTIDE SEQUENCE [LARGE SCALE GENOMIC DNA]</scope>
</reference>
<name>A0AAV1QNA4_9ROSI</name>
<accession>A0AAV1QNA4</accession>
<keyword evidence="2" id="KW-1185">Reference proteome</keyword>
<dbReference type="Proteomes" id="UP001314170">
    <property type="component" value="Unassembled WGS sequence"/>
</dbReference>
<gene>
    <name evidence="1" type="ORF">DCAF_LOCUS4</name>
</gene>
<dbReference type="EMBL" id="CAWUPB010000001">
    <property type="protein sequence ID" value="CAK7322398.1"/>
    <property type="molecule type" value="Genomic_DNA"/>
</dbReference>
<dbReference type="AlphaFoldDB" id="A0AAV1QNA4"/>
<evidence type="ECO:0000313" key="1">
    <source>
        <dbReference type="EMBL" id="CAK7322398.1"/>
    </source>
</evidence>
<comment type="caution">
    <text evidence="1">The sequence shown here is derived from an EMBL/GenBank/DDBJ whole genome shotgun (WGS) entry which is preliminary data.</text>
</comment>